<dbReference type="EMBL" id="JAENGZ010003424">
    <property type="protein sequence ID" value="KAG6941618.1"/>
    <property type="molecule type" value="Genomic_DNA"/>
</dbReference>
<organism evidence="1 2">
    <name type="scientific">Phytophthora cactorum</name>
    <dbReference type="NCBI Taxonomy" id="29920"/>
    <lineage>
        <taxon>Eukaryota</taxon>
        <taxon>Sar</taxon>
        <taxon>Stramenopiles</taxon>
        <taxon>Oomycota</taxon>
        <taxon>Peronosporomycetes</taxon>
        <taxon>Peronosporales</taxon>
        <taxon>Peronosporaceae</taxon>
        <taxon>Phytophthora</taxon>
    </lineage>
</organism>
<dbReference type="VEuPathDB" id="FungiDB:PC110_g19975"/>
<sequence length="286" mass="32789">MTSTSFDEKESRFRLIWLITTNKKILESNSLHKSIVPIVNGEKNTPEVYNNGYVWIDRHQSIGVYGKESNLLHPTATKKVNWSSTLSSFLDLAKEMDLEIDSNEDAELVSKPYELADDGVEARDGIKTGLDEDKDNNISIPDNEANTMIKAYYEKLQEKGVKIAFRLKPIVNFKNGVKEHTLYYFGKPMLNRILNIRNAQHKPVYGDAFAHLMKTRWMDTFESLLNGIEAMYSTIHNIEGAKTDEEIKTENNIYDNLQILRDVISKLDLMPCTAHHMKTKRMGLIS</sequence>
<comment type="caution">
    <text evidence="1">The sequence shown here is derived from an EMBL/GenBank/DDBJ whole genome shotgun (WGS) entry which is preliminary data.</text>
</comment>
<reference evidence="1" key="1">
    <citation type="submission" date="2021-01" db="EMBL/GenBank/DDBJ databases">
        <title>Phytophthora aleatoria, a newly-described species from Pinus radiata is distinct from Phytophthora cactorum isolates based on comparative genomics.</title>
        <authorList>
            <person name="Mcdougal R."/>
            <person name="Panda P."/>
            <person name="Williams N."/>
            <person name="Studholme D.J."/>
        </authorList>
    </citation>
    <scope>NUCLEOTIDE SEQUENCE</scope>
    <source>
        <strain evidence="1">NZFS 3830</strain>
    </source>
</reference>
<proteinExistence type="predicted"/>
<dbReference type="OrthoDB" id="155315at2759"/>
<dbReference type="Proteomes" id="UP000688947">
    <property type="component" value="Unassembled WGS sequence"/>
</dbReference>
<dbReference type="AlphaFoldDB" id="A0A8T1TKG2"/>
<name>A0A8T1TKG2_9STRA</name>
<gene>
    <name evidence="1" type="ORF">JG687_00019542</name>
</gene>
<evidence type="ECO:0000313" key="2">
    <source>
        <dbReference type="Proteomes" id="UP000688947"/>
    </source>
</evidence>
<protein>
    <submittedName>
        <fullName evidence="1">Uncharacterized protein</fullName>
    </submittedName>
</protein>
<accession>A0A8T1TKG2</accession>
<evidence type="ECO:0000313" key="1">
    <source>
        <dbReference type="EMBL" id="KAG6941618.1"/>
    </source>
</evidence>